<keyword evidence="2" id="KW-1185">Reference proteome</keyword>
<protein>
    <submittedName>
        <fullName evidence="1">Uncharacterized protein</fullName>
    </submittedName>
</protein>
<dbReference type="EMBL" id="JBHFFA010000001">
    <property type="protein sequence ID" value="KAL2649730.1"/>
    <property type="molecule type" value="Genomic_DNA"/>
</dbReference>
<proteinExistence type="predicted"/>
<name>A0ABD1ZFG5_9MARC</name>
<evidence type="ECO:0000313" key="1">
    <source>
        <dbReference type="EMBL" id="KAL2649730.1"/>
    </source>
</evidence>
<dbReference type="Proteomes" id="UP001605036">
    <property type="component" value="Unassembled WGS sequence"/>
</dbReference>
<dbReference type="AlphaFoldDB" id="A0ABD1ZFG5"/>
<comment type="caution">
    <text evidence="1">The sequence shown here is derived from an EMBL/GenBank/DDBJ whole genome shotgun (WGS) entry which is preliminary data.</text>
</comment>
<sequence length="129" mass="14101">MQMPGLQFPAEKLGDTIANQRFMASGLMAPRQENAVPVLAPPGSIINNDWQGVMEVGGQGQAWKVPPGQQVHCHRVILRLRPILLESLRTRVSGEDDGLPQPPSITENVSQVFSMRNIMPCAAFCVSLK</sequence>
<gene>
    <name evidence="1" type="ORF">R1flu_017858</name>
</gene>
<accession>A0ABD1ZFG5</accession>
<evidence type="ECO:0000313" key="2">
    <source>
        <dbReference type="Proteomes" id="UP001605036"/>
    </source>
</evidence>
<reference evidence="1 2" key="1">
    <citation type="submission" date="2024-09" db="EMBL/GenBank/DDBJ databases">
        <title>Chromosome-scale assembly of Riccia fluitans.</title>
        <authorList>
            <person name="Paukszto L."/>
            <person name="Sawicki J."/>
            <person name="Karawczyk K."/>
            <person name="Piernik-Szablinska J."/>
            <person name="Szczecinska M."/>
            <person name="Mazdziarz M."/>
        </authorList>
    </citation>
    <scope>NUCLEOTIDE SEQUENCE [LARGE SCALE GENOMIC DNA]</scope>
    <source>
        <strain evidence="1">Rf_01</strain>
        <tissue evidence="1">Aerial parts of the thallus</tissue>
    </source>
</reference>
<organism evidence="1 2">
    <name type="scientific">Riccia fluitans</name>
    <dbReference type="NCBI Taxonomy" id="41844"/>
    <lineage>
        <taxon>Eukaryota</taxon>
        <taxon>Viridiplantae</taxon>
        <taxon>Streptophyta</taxon>
        <taxon>Embryophyta</taxon>
        <taxon>Marchantiophyta</taxon>
        <taxon>Marchantiopsida</taxon>
        <taxon>Marchantiidae</taxon>
        <taxon>Marchantiales</taxon>
        <taxon>Ricciaceae</taxon>
        <taxon>Riccia</taxon>
    </lineage>
</organism>